<dbReference type="RefSeq" id="WP_084255995.1">
    <property type="nucleotide sequence ID" value="NZ_FWWV01000004.1"/>
</dbReference>
<organism evidence="16 17">
    <name type="scientific">Pasteurella testudinis DSM 23072</name>
    <dbReference type="NCBI Taxonomy" id="1122938"/>
    <lineage>
        <taxon>Bacteria</taxon>
        <taxon>Pseudomonadati</taxon>
        <taxon>Pseudomonadota</taxon>
        <taxon>Gammaproteobacteria</taxon>
        <taxon>Pasteurellales</taxon>
        <taxon>Pasteurellaceae</taxon>
        <taxon>Pasteurella</taxon>
    </lineage>
</organism>
<protein>
    <recommendedName>
        <fullName evidence="10 14">Adenosine 5'-phosphosulfate reductase</fullName>
        <shortName evidence="14">APS reductase</shortName>
        <ecNumber evidence="9 14">1.8.4.10</ecNumber>
    </recommendedName>
    <alternativeName>
        <fullName evidence="12 14">5'-adenylylsulfate reductase</fullName>
    </alternativeName>
    <alternativeName>
        <fullName evidence="11 14">Thioredoxin-dependent 5'-adenylylsulfate reductase</fullName>
    </alternativeName>
</protein>
<proteinExistence type="inferred from homology"/>
<dbReference type="Proteomes" id="UP000192408">
    <property type="component" value="Unassembled WGS sequence"/>
</dbReference>
<dbReference type="InterPro" id="IPR011798">
    <property type="entry name" value="APS_reductase"/>
</dbReference>
<evidence type="ECO:0000256" key="1">
    <source>
        <dbReference type="ARBA" id="ARBA00009732"/>
    </source>
</evidence>
<dbReference type="Gene3D" id="3.40.50.620">
    <property type="entry name" value="HUPs"/>
    <property type="match status" value="1"/>
</dbReference>
<keyword evidence="6 14" id="KW-0411">Iron-sulfur</keyword>
<dbReference type="NCBIfam" id="TIGR00434">
    <property type="entry name" value="cysH"/>
    <property type="match status" value="1"/>
</dbReference>
<accession>A0A1W1UI94</accession>
<evidence type="ECO:0000256" key="9">
    <source>
        <dbReference type="ARBA" id="ARBA00024386"/>
    </source>
</evidence>
<evidence type="ECO:0000256" key="5">
    <source>
        <dbReference type="ARBA" id="ARBA00023004"/>
    </source>
</evidence>
<dbReference type="GO" id="GO:0046872">
    <property type="term" value="F:metal ion binding"/>
    <property type="evidence" value="ECO:0007669"/>
    <property type="project" value="UniProtKB-KW"/>
</dbReference>
<evidence type="ECO:0000256" key="7">
    <source>
        <dbReference type="ARBA" id="ARBA00024298"/>
    </source>
</evidence>
<dbReference type="NCBIfam" id="NF002537">
    <property type="entry name" value="PRK02090.1"/>
    <property type="match status" value="1"/>
</dbReference>
<dbReference type="GO" id="GO:0051539">
    <property type="term" value="F:4 iron, 4 sulfur cluster binding"/>
    <property type="evidence" value="ECO:0007669"/>
    <property type="project" value="UniProtKB-UniRule"/>
</dbReference>
<evidence type="ECO:0000256" key="8">
    <source>
        <dbReference type="ARBA" id="ARBA00024327"/>
    </source>
</evidence>
<keyword evidence="17" id="KW-1185">Reference proteome</keyword>
<dbReference type="PIRSF" id="PIRSF000857">
    <property type="entry name" value="PAPS_reductase"/>
    <property type="match status" value="1"/>
</dbReference>
<evidence type="ECO:0000256" key="6">
    <source>
        <dbReference type="ARBA" id="ARBA00023014"/>
    </source>
</evidence>
<comment type="pathway">
    <text evidence="8 14">Sulfur metabolism; hydrogen sulfide biosynthesis; sulfite from sulfate.</text>
</comment>
<dbReference type="GO" id="GO:0070814">
    <property type="term" value="P:hydrogen sulfide biosynthetic process"/>
    <property type="evidence" value="ECO:0007669"/>
    <property type="project" value="UniProtKB-UniRule"/>
</dbReference>
<evidence type="ECO:0000256" key="12">
    <source>
        <dbReference type="ARBA" id="ARBA00032041"/>
    </source>
</evidence>
<comment type="cofactor">
    <cofactor evidence="14">
        <name>[4Fe-4S] cluster</name>
        <dbReference type="ChEBI" id="CHEBI:49883"/>
    </cofactor>
    <text evidence="14">Binds 1 [4Fe-4S] cluster per subunit.</text>
</comment>
<dbReference type="GO" id="GO:0019344">
    <property type="term" value="P:cysteine biosynthetic process"/>
    <property type="evidence" value="ECO:0007669"/>
    <property type="project" value="InterPro"/>
</dbReference>
<dbReference type="GO" id="GO:0043866">
    <property type="term" value="F:adenylyl-sulfate reductase (thioredoxin) activity"/>
    <property type="evidence" value="ECO:0007669"/>
    <property type="project" value="UniProtKB-EC"/>
</dbReference>
<dbReference type="AlphaFoldDB" id="A0A1W1UI94"/>
<dbReference type="CDD" id="cd23945">
    <property type="entry name" value="PAPS_reductase"/>
    <property type="match status" value="1"/>
</dbReference>
<evidence type="ECO:0000313" key="17">
    <source>
        <dbReference type="Proteomes" id="UP000192408"/>
    </source>
</evidence>
<evidence type="ECO:0000259" key="15">
    <source>
        <dbReference type="Pfam" id="PF01507"/>
    </source>
</evidence>
<feature type="binding site" evidence="14">
    <location>
        <position position="128"/>
    </location>
    <ligand>
        <name>[4Fe-4S] cluster</name>
        <dbReference type="ChEBI" id="CHEBI:49883"/>
    </ligand>
</feature>
<comment type="function">
    <text evidence="7 14">Catalyzes the formation of sulfite from adenosine 5'-phosphosulfate (APS) using thioredoxin as an electron donor.</text>
</comment>
<dbReference type="GO" id="GO:0005737">
    <property type="term" value="C:cytoplasm"/>
    <property type="evidence" value="ECO:0007669"/>
    <property type="project" value="UniProtKB-SubCell"/>
</dbReference>
<dbReference type="InterPro" id="IPR002500">
    <property type="entry name" value="PAPS_reduct_dom"/>
</dbReference>
<dbReference type="Pfam" id="PF01507">
    <property type="entry name" value="PAPS_reduct"/>
    <property type="match status" value="1"/>
</dbReference>
<evidence type="ECO:0000256" key="4">
    <source>
        <dbReference type="ARBA" id="ARBA00023002"/>
    </source>
</evidence>
<feature type="domain" description="Phosphoadenosine phosphosulphate reductase" evidence="15">
    <location>
        <begin position="43"/>
        <end position="216"/>
    </location>
</feature>
<evidence type="ECO:0000256" key="3">
    <source>
        <dbReference type="ARBA" id="ARBA00022723"/>
    </source>
</evidence>
<dbReference type="PANTHER" id="PTHR46482:SF9">
    <property type="entry name" value="5'-ADENYLYLSULFATE REDUCTASE 1, CHLOROPLASTIC"/>
    <property type="match status" value="1"/>
</dbReference>
<feature type="binding site" evidence="14">
    <location>
        <position position="210"/>
    </location>
    <ligand>
        <name>[4Fe-4S] cluster</name>
        <dbReference type="ChEBI" id="CHEBI:49883"/>
    </ligand>
</feature>
<dbReference type="GO" id="GO:0004604">
    <property type="term" value="F:phosphoadenylyl-sulfate reductase (thioredoxin) activity"/>
    <property type="evidence" value="ECO:0007669"/>
    <property type="project" value="UniProtKB-UniRule"/>
</dbReference>
<dbReference type="NCBIfam" id="TIGR02055">
    <property type="entry name" value="APS_reductase"/>
    <property type="match status" value="1"/>
</dbReference>
<feature type="binding site" evidence="14">
    <location>
        <position position="213"/>
    </location>
    <ligand>
        <name>[4Fe-4S] cluster</name>
        <dbReference type="ChEBI" id="CHEBI:49883"/>
    </ligand>
</feature>
<evidence type="ECO:0000256" key="10">
    <source>
        <dbReference type="ARBA" id="ARBA00029514"/>
    </source>
</evidence>
<dbReference type="InterPro" id="IPR004511">
    <property type="entry name" value="PAPS/APS_Rdtase"/>
</dbReference>
<dbReference type="PANTHER" id="PTHR46482">
    <property type="entry name" value="5'-ADENYLYLSULFATE REDUCTASE 3, CHLOROPLASTIC"/>
    <property type="match status" value="1"/>
</dbReference>
<comment type="subcellular location">
    <subcellularLocation>
        <location evidence="14">Cytoplasm</location>
    </subcellularLocation>
</comment>
<dbReference type="EC" id="1.8.4.10" evidence="9 14"/>
<dbReference type="EMBL" id="FWWV01000004">
    <property type="protein sequence ID" value="SMB80752.1"/>
    <property type="molecule type" value="Genomic_DNA"/>
</dbReference>
<gene>
    <name evidence="14" type="primary">cysH</name>
    <name evidence="16" type="ORF">SAMN05660772_01688</name>
</gene>
<comment type="similarity">
    <text evidence="1 14">Belongs to the PAPS reductase family. CysH subfamily.</text>
</comment>
<evidence type="ECO:0000256" key="13">
    <source>
        <dbReference type="ARBA" id="ARBA00048441"/>
    </source>
</evidence>
<dbReference type="InterPro" id="IPR014729">
    <property type="entry name" value="Rossmann-like_a/b/a_fold"/>
</dbReference>
<name>A0A1W1UI94_9PAST</name>
<dbReference type="STRING" id="1122938.SAMN05660772_01688"/>
<evidence type="ECO:0000256" key="14">
    <source>
        <dbReference type="HAMAP-Rule" id="MF_00063"/>
    </source>
</evidence>
<keyword evidence="2 14" id="KW-0963">Cytoplasm</keyword>
<evidence type="ECO:0000256" key="2">
    <source>
        <dbReference type="ARBA" id="ARBA00022490"/>
    </source>
</evidence>
<evidence type="ECO:0000256" key="11">
    <source>
        <dbReference type="ARBA" id="ARBA00030894"/>
    </source>
</evidence>
<dbReference type="GO" id="GO:0019379">
    <property type="term" value="P:sulfate assimilation, phosphoadenylyl sulfate reduction by phosphoadenylyl-sulfate reductase (thioredoxin)"/>
    <property type="evidence" value="ECO:0007669"/>
    <property type="project" value="UniProtKB-UniRule"/>
</dbReference>
<sequence>MFKPNLWQIPQPQSAVLANLNVRIEDLQQRLQHIATQHQRVKFASSLAVEDMVITDMIVKSAVGIEIFTLETGRLNPETLTLLDQIEAFYPKLKLQRYYPQPQQVAQYVEQQGKDAFYQSIELRKQCCFIRKVEPLNRALRQADAWLTGQRREQSVTRTDLPFYETDGARQIAKYNPIFDWSEQDVWAYILTYQVPYNALYRQGYPSIGCEPCTRPVKAEEDIRAGRWWWENKDSKECGLHTGA</sequence>
<dbReference type="HAMAP" id="MF_00063">
    <property type="entry name" value="CysH"/>
    <property type="match status" value="1"/>
</dbReference>
<evidence type="ECO:0000313" key="16">
    <source>
        <dbReference type="EMBL" id="SMB80752.1"/>
    </source>
</evidence>
<dbReference type="SUPFAM" id="SSF52402">
    <property type="entry name" value="Adenine nucleotide alpha hydrolases-like"/>
    <property type="match status" value="1"/>
</dbReference>
<keyword evidence="5 14" id="KW-0408">Iron</keyword>
<feature type="binding site" evidence="14">
    <location>
        <position position="127"/>
    </location>
    <ligand>
        <name>[4Fe-4S] cluster</name>
        <dbReference type="ChEBI" id="CHEBI:49883"/>
    </ligand>
</feature>
<comment type="catalytic activity">
    <reaction evidence="13 14">
        <text>[thioredoxin]-disulfide + sulfite + AMP + 2 H(+) = adenosine 5'-phosphosulfate + [thioredoxin]-dithiol</text>
        <dbReference type="Rhea" id="RHEA:21976"/>
        <dbReference type="Rhea" id="RHEA-COMP:10698"/>
        <dbReference type="Rhea" id="RHEA-COMP:10700"/>
        <dbReference type="ChEBI" id="CHEBI:15378"/>
        <dbReference type="ChEBI" id="CHEBI:17359"/>
        <dbReference type="ChEBI" id="CHEBI:29950"/>
        <dbReference type="ChEBI" id="CHEBI:50058"/>
        <dbReference type="ChEBI" id="CHEBI:58243"/>
        <dbReference type="ChEBI" id="CHEBI:456215"/>
        <dbReference type="EC" id="1.8.4.10"/>
    </reaction>
</comment>
<feature type="active site" description="Nucleophile; cysteine thiosulfonate intermediate" evidence="14">
    <location>
        <position position="238"/>
    </location>
</feature>
<keyword evidence="4 14" id="KW-0560">Oxidoreductase</keyword>
<keyword evidence="3 14" id="KW-0479">Metal-binding</keyword>
<reference evidence="17" key="1">
    <citation type="submission" date="2017-04" db="EMBL/GenBank/DDBJ databases">
        <authorList>
            <person name="Varghese N."/>
            <person name="Submissions S."/>
        </authorList>
    </citation>
    <scope>NUCLEOTIDE SEQUENCE [LARGE SCALE GENOMIC DNA]</scope>
    <source>
        <strain evidence="17">DSM 23072</strain>
    </source>
</reference>